<accession>A0ABS9Z6W2</accession>
<name>A0ABS9Z6W2_9HYPH</name>
<dbReference type="InterPro" id="IPR014710">
    <property type="entry name" value="RmlC-like_jellyroll"/>
</dbReference>
<comment type="similarity">
    <text evidence="5">Belongs to the dTDP-4-dehydrorhamnose 3,5-epimerase family.</text>
</comment>
<sequence>MIFHETPLKDARVIELEKRGDDRGFFARMFCEKEFSTAGLETRFVNVNNSLSGAKGTLRGMHYQLGDAAEVKVVRCVRGALWDAIVDLRPDSPTFGKWFGETLSADNRLMMYVPRGFAHAILTLEPDTEALYLVSSFYAPEAERGVRWNDPKFGVEWPIQPVELSPKDANWPDFNEAFHQPERLRGLK</sequence>
<evidence type="ECO:0000256" key="2">
    <source>
        <dbReference type="ARBA" id="ARBA00001997"/>
    </source>
</evidence>
<evidence type="ECO:0000256" key="1">
    <source>
        <dbReference type="ARBA" id="ARBA00001298"/>
    </source>
</evidence>
<dbReference type="NCBIfam" id="TIGR01221">
    <property type="entry name" value="rmlC"/>
    <property type="match status" value="1"/>
</dbReference>
<proteinExistence type="inferred from homology"/>
<dbReference type="PANTHER" id="PTHR21047">
    <property type="entry name" value="DTDP-6-DEOXY-D-GLUCOSE-3,5 EPIMERASE"/>
    <property type="match status" value="1"/>
</dbReference>
<keyword evidence="5 6" id="KW-0413">Isomerase</keyword>
<evidence type="ECO:0000313" key="7">
    <source>
        <dbReference type="Proteomes" id="UP001139104"/>
    </source>
</evidence>
<dbReference type="EMBL" id="JAIVFP010000001">
    <property type="protein sequence ID" value="MCI4683115.1"/>
    <property type="molecule type" value="Genomic_DNA"/>
</dbReference>
<dbReference type="EC" id="5.1.3.13" evidence="3 5"/>
<comment type="pathway">
    <text evidence="5">Carbohydrate biosynthesis; dTDP-L-rhamnose biosynthesis.</text>
</comment>
<dbReference type="PANTHER" id="PTHR21047:SF2">
    <property type="entry name" value="THYMIDINE DIPHOSPHO-4-KETO-RHAMNOSE 3,5-EPIMERASE"/>
    <property type="match status" value="1"/>
</dbReference>
<dbReference type="RefSeq" id="WP_243067084.1">
    <property type="nucleotide sequence ID" value="NZ_JAIVFK010000043.1"/>
</dbReference>
<evidence type="ECO:0000256" key="3">
    <source>
        <dbReference type="ARBA" id="ARBA00012098"/>
    </source>
</evidence>
<reference evidence="6" key="1">
    <citation type="journal article" date="2022" name="ISME J.">
        <title>Identification of active gaseous-alkane degraders at natural gas seeps.</title>
        <authorList>
            <person name="Farhan Ul Haque M."/>
            <person name="Hernandez M."/>
            <person name="Crombie A.T."/>
            <person name="Murrell J.C."/>
        </authorList>
    </citation>
    <scope>NUCLEOTIDE SEQUENCE</scope>
    <source>
        <strain evidence="6">PC2</strain>
    </source>
</reference>
<dbReference type="SUPFAM" id="SSF51182">
    <property type="entry name" value="RmlC-like cupins"/>
    <property type="match status" value="1"/>
</dbReference>
<dbReference type="Gene3D" id="2.60.120.10">
    <property type="entry name" value="Jelly Rolls"/>
    <property type="match status" value="1"/>
</dbReference>
<keyword evidence="7" id="KW-1185">Reference proteome</keyword>
<comment type="caution">
    <text evidence="6">The sequence shown here is derived from an EMBL/GenBank/DDBJ whole genome shotgun (WGS) entry which is preliminary data.</text>
</comment>
<evidence type="ECO:0000313" key="6">
    <source>
        <dbReference type="EMBL" id="MCI4683115.1"/>
    </source>
</evidence>
<evidence type="ECO:0000256" key="5">
    <source>
        <dbReference type="RuleBase" id="RU364069"/>
    </source>
</evidence>
<dbReference type="Proteomes" id="UP001139104">
    <property type="component" value="Unassembled WGS sequence"/>
</dbReference>
<dbReference type="GO" id="GO:0008830">
    <property type="term" value="F:dTDP-4-dehydrorhamnose 3,5-epimerase activity"/>
    <property type="evidence" value="ECO:0007669"/>
    <property type="project" value="UniProtKB-EC"/>
</dbReference>
<evidence type="ECO:0000256" key="4">
    <source>
        <dbReference type="ARBA" id="ARBA00019595"/>
    </source>
</evidence>
<organism evidence="6 7">
    <name type="scientific">Candidatus Rhodoblastus alkanivorans</name>
    <dbReference type="NCBI Taxonomy" id="2954117"/>
    <lineage>
        <taxon>Bacteria</taxon>
        <taxon>Pseudomonadati</taxon>
        <taxon>Pseudomonadota</taxon>
        <taxon>Alphaproteobacteria</taxon>
        <taxon>Hyphomicrobiales</taxon>
        <taxon>Rhodoblastaceae</taxon>
        <taxon>Rhodoblastus</taxon>
    </lineage>
</organism>
<dbReference type="Pfam" id="PF00908">
    <property type="entry name" value="dTDP_sugar_isom"/>
    <property type="match status" value="1"/>
</dbReference>
<gene>
    <name evidence="6" type="primary">rfbC</name>
    <name evidence="6" type="ORF">K2U94_10105</name>
</gene>
<protein>
    <recommendedName>
        <fullName evidence="4 5">dTDP-4-dehydrorhamnose 3,5-epimerase</fullName>
        <ecNumber evidence="3 5">5.1.3.13</ecNumber>
    </recommendedName>
    <alternativeName>
        <fullName evidence="5">Thymidine diphospho-4-keto-rhamnose 3,5-epimerase</fullName>
    </alternativeName>
</protein>
<comment type="catalytic activity">
    <reaction evidence="1 5">
        <text>dTDP-4-dehydro-6-deoxy-alpha-D-glucose = dTDP-4-dehydro-beta-L-rhamnose</text>
        <dbReference type="Rhea" id="RHEA:16969"/>
        <dbReference type="ChEBI" id="CHEBI:57649"/>
        <dbReference type="ChEBI" id="CHEBI:62830"/>
        <dbReference type="EC" id="5.1.3.13"/>
    </reaction>
</comment>
<dbReference type="InterPro" id="IPR011051">
    <property type="entry name" value="RmlC_Cupin_sf"/>
</dbReference>
<dbReference type="CDD" id="cd00438">
    <property type="entry name" value="cupin_RmlC"/>
    <property type="match status" value="1"/>
</dbReference>
<dbReference type="InterPro" id="IPR000888">
    <property type="entry name" value="RmlC-like"/>
</dbReference>
<comment type="subunit">
    <text evidence="5">Homodimer.</text>
</comment>
<comment type="function">
    <text evidence="2 5">Catalyzes the epimerization of the C3' and C5'positions of dTDP-6-deoxy-D-xylo-4-hexulose, forming dTDP-6-deoxy-L-lyxo-4-hexulose.</text>
</comment>